<dbReference type="CDD" id="cd16913">
    <property type="entry name" value="YkuD_like"/>
    <property type="match status" value="1"/>
</dbReference>
<evidence type="ECO:0000256" key="2">
    <source>
        <dbReference type="ARBA" id="ARBA00005992"/>
    </source>
</evidence>
<dbReference type="STRING" id="284581.AMD01_06970"/>
<dbReference type="GO" id="GO:0071555">
    <property type="term" value="P:cell wall organization"/>
    <property type="evidence" value="ECO:0007669"/>
    <property type="project" value="UniProtKB-UniRule"/>
</dbReference>
<keyword evidence="13" id="KW-1185">Reference proteome</keyword>
<dbReference type="GO" id="GO:0005576">
    <property type="term" value="C:extracellular region"/>
    <property type="evidence" value="ECO:0007669"/>
    <property type="project" value="TreeGrafter"/>
</dbReference>
<dbReference type="AlphaFoldDB" id="A0A0M0L8B8"/>
<evidence type="ECO:0000256" key="4">
    <source>
        <dbReference type="ARBA" id="ARBA00022801"/>
    </source>
</evidence>
<dbReference type="InterPro" id="IPR038063">
    <property type="entry name" value="Transpep_catalytic_dom"/>
</dbReference>
<reference evidence="13" key="1">
    <citation type="submission" date="2015-08" db="EMBL/GenBank/DDBJ databases">
        <title>Fjat-14210 dsm16467.</title>
        <authorList>
            <person name="Liu B."/>
            <person name="Wang J."/>
            <person name="Zhu Y."/>
            <person name="Liu G."/>
            <person name="Chen Q."/>
            <person name="Chen Z."/>
            <person name="Lan J."/>
            <person name="Che J."/>
            <person name="Ge C."/>
            <person name="Shi H."/>
            <person name="Pan Z."/>
            <person name="Liu X."/>
        </authorList>
    </citation>
    <scope>NUCLEOTIDE SEQUENCE [LARGE SCALE GENOMIC DNA]</scope>
    <source>
        <strain evidence="13">DSM 16467</strain>
    </source>
</reference>
<comment type="caution">
    <text evidence="12">The sequence shown here is derived from an EMBL/GenBank/DDBJ whole genome shotgun (WGS) entry which is preliminary data.</text>
</comment>
<comment type="pathway">
    <text evidence="8">Glycan biosynthesis.</text>
</comment>
<comment type="similarity">
    <text evidence="2">Belongs to the YkuD family.</text>
</comment>
<keyword evidence="10" id="KW-0732">Signal</keyword>
<dbReference type="Proteomes" id="UP000037558">
    <property type="component" value="Unassembled WGS sequence"/>
</dbReference>
<dbReference type="RefSeq" id="WP_053400678.1">
    <property type="nucleotide sequence ID" value="NZ_LILC01000010.1"/>
</dbReference>
<evidence type="ECO:0000256" key="3">
    <source>
        <dbReference type="ARBA" id="ARBA00022679"/>
    </source>
</evidence>
<dbReference type="InterPro" id="IPR050979">
    <property type="entry name" value="LD-transpeptidase"/>
</dbReference>
<protein>
    <recommendedName>
        <fullName evidence="11">L,D-TPase catalytic domain-containing protein</fullName>
    </recommendedName>
</protein>
<evidence type="ECO:0000313" key="12">
    <source>
        <dbReference type="EMBL" id="KOO47092.1"/>
    </source>
</evidence>
<dbReference type="UniPathway" id="UPA00219"/>
<evidence type="ECO:0000256" key="1">
    <source>
        <dbReference type="ARBA" id="ARBA00004752"/>
    </source>
</evidence>
<evidence type="ECO:0000256" key="7">
    <source>
        <dbReference type="ARBA" id="ARBA00023316"/>
    </source>
</evidence>
<dbReference type="PATRIC" id="fig|284581.3.peg.1275"/>
<dbReference type="GO" id="GO:0016740">
    <property type="term" value="F:transferase activity"/>
    <property type="evidence" value="ECO:0007669"/>
    <property type="project" value="UniProtKB-KW"/>
</dbReference>
<dbReference type="GO" id="GO:0008360">
    <property type="term" value="P:regulation of cell shape"/>
    <property type="evidence" value="ECO:0007669"/>
    <property type="project" value="UniProtKB-UniRule"/>
</dbReference>
<dbReference type="Pfam" id="PF03734">
    <property type="entry name" value="YkuD"/>
    <property type="match status" value="1"/>
</dbReference>
<evidence type="ECO:0000256" key="9">
    <source>
        <dbReference type="PROSITE-ProRule" id="PRU01373"/>
    </source>
</evidence>
<dbReference type="GO" id="GO:0018104">
    <property type="term" value="P:peptidoglycan-protein cross-linking"/>
    <property type="evidence" value="ECO:0007669"/>
    <property type="project" value="TreeGrafter"/>
</dbReference>
<accession>A0A0M0L8B8</accession>
<feature type="chain" id="PRO_5005603195" description="L,D-TPase catalytic domain-containing protein" evidence="10">
    <location>
        <begin position="26"/>
        <end position="266"/>
    </location>
</feature>
<dbReference type="SUPFAM" id="SSF141523">
    <property type="entry name" value="L,D-transpeptidase catalytic domain-like"/>
    <property type="match status" value="1"/>
</dbReference>
<dbReference type="PROSITE" id="PS52029">
    <property type="entry name" value="LD_TPASE"/>
    <property type="match status" value="1"/>
</dbReference>
<organism evidence="12 13">
    <name type="scientific">Priestia koreensis</name>
    <dbReference type="NCBI Taxonomy" id="284581"/>
    <lineage>
        <taxon>Bacteria</taxon>
        <taxon>Bacillati</taxon>
        <taxon>Bacillota</taxon>
        <taxon>Bacilli</taxon>
        <taxon>Bacillales</taxon>
        <taxon>Bacillaceae</taxon>
        <taxon>Priestia</taxon>
    </lineage>
</organism>
<dbReference type="PANTHER" id="PTHR30582">
    <property type="entry name" value="L,D-TRANSPEPTIDASE"/>
    <property type="match status" value="1"/>
</dbReference>
<feature type="active site" description="Proton donor/acceptor" evidence="9">
    <location>
        <position position="114"/>
    </location>
</feature>
<dbReference type="GO" id="GO:0071972">
    <property type="term" value="F:peptidoglycan L,D-transpeptidase activity"/>
    <property type="evidence" value="ECO:0007669"/>
    <property type="project" value="TreeGrafter"/>
</dbReference>
<evidence type="ECO:0000256" key="8">
    <source>
        <dbReference type="ARBA" id="ARBA00060592"/>
    </source>
</evidence>
<sequence>MKKLFVSLLALVLLVLSVGGMQSKAATSNQWLIINKSTNKLAFFENGKLVKEFNVATGRSPSYTPEGTFNIVNKIKNRPYYSKNIPGGSPKNPLGDRWFGIEARGTYGNTYGIHGTNNESSIGKYASSGCVRMHNKDVRWLFERVKVPTKVTIGYFKAQSFEDISKKSGYAVASSCKGVCYDGKPVKKGQVGFVTLKQNAVLKQVGKDGKVVVVKTLGKSGVFGLYKVDRTSNPTKLFISGTAYVEYSPNQVAVQYIPGSILAKVK</sequence>
<evidence type="ECO:0000259" key="11">
    <source>
        <dbReference type="PROSITE" id="PS52029"/>
    </source>
</evidence>
<keyword evidence="5 9" id="KW-0133">Cell shape</keyword>
<evidence type="ECO:0000256" key="10">
    <source>
        <dbReference type="SAM" id="SignalP"/>
    </source>
</evidence>
<dbReference type="OrthoDB" id="9787225at2"/>
<name>A0A0M0L8B8_9BACI</name>
<keyword evidence="4" id="KW-0378">Hydrolase</keyword>
<dbReference type="EMBL" id="LILC01000010">
    <property type="protein sequence ID" value="KOO47092.1"/>
    <property type="molecule type" value="Genomic_DNA"/>
</dbReference>
<comment type="pathway">
    <text evidence="1 9">Cell wall biogenesis; peptidoglycan biosynthesis.</text>
</comment>
<feature type="active site" description="Nucleophile" evidence="9">
    <location>
        <position position="130"/>
    </location>
</feature>
<proteinExistence type="inferred from homology"/>
<evidence type="ECO:0000256" key="6">
    <source>
        <dbReference type="ARBA" id="ARBA00022984"/>
    </source>
</evidence>
<dbReference type="InterPro" id="IPR005490">
    <property type="entry name" value="LD_TPept_cat_dom"/>
</dbReference>
<dbReference type="FunFam" id="2.40.440.10:FF:000003">
    <property type="entry name" value="L,D-transpeptidase YciB"/>
    <property type="match status" value="1"/>
</dbReference>
<dbReference type="PANTHER" id="PTHR30582:SF4">
    <property type="entry name" value="L,D-TRANSPEPTIDASE YQJB-RELATED"/>
    <property type="match status" value="1"/>
</dbReference>
<dbReference type="Gene3D" id="2.40.440.10">
    <property type="entry name" value="L,D-transpeptidase catalytic domain-like"/>
    <property type="match status" value="1"/>
</dbReference>
<keyword evidence="3" id="KW-0808">Transferase</keyword>
<gene>
    <name evidence="12" type="ORF">AMD01_06970</name>
</gene>
<keyword evidence="6 9" id="KW-0573">Peptidoglycan synthesis</keyword>
<evidence type="ECO:0000256" key="5">
    <source>
        <dbReference type="ARBA" id="ARBA00022960"/>
    </source>
</evidence>
<feature type="signal peptide" evidence="10">
    <location>
        <begin position="1"/>
        <end position="25"/>
    </location>
</feature>
<evidence type="ECO:0000313" key="13">
    <source>
        <dbReference type="Proteomes" id="UP000037558"/>
    </source>
</evidence>
<feature type="domain" description="L,D-TPase catalytic" evidence="11">
    <location>
        <begin position="30"/>
        <end position="154"/>
    </location>
</feature>
<keyword evidence="7 9" id="KW-0961">Cell wall biogenesis/degradation</keyword>